<evidence type="ECO:0000256" key="4">
    <source>
        <dbReference type="RuleBase" id="RU361169"/>
    </source>
</evidence>
<dbReference type="SUPFAM" id="SSF51126">
    <property type="entry name" value="Pectin lyase-like"/>
    <property type="match status" value="2"/>
</dbReference>
<dbReference type="GO" id="GO:0004650">
    <property type="term" value="F:polygalacturonase activity"/>
    <property type="evidence" value="ECO:0007669"/>
    <property type="project" value="InterPro"/>
</dbReference>
<dbReference type="RefSeq" id="WP_183305201.1">
    <property type="nucleotide sequence ID" value="NZ_JACIEP010000001.1"/>
</dbReference>
<keyword evidence="2 4" id="KW-0378">Hydrolase</keyword>
<dbReference type="InterPro" id="IPR000743">
    <property type="entry name" value="Glyco_hydro_28"/>
</dbReference>
<dbReference type="PANTHER" id="PTHR31339">
    <property type="entry name" value="PECTIN LYASE-RELATED"/>
    <property type="match status" value="1"/>
</dbReference>
<evidence type="ECO:0000259" key="5">
    <source>
        <dbReference type="Pfam" id="PF12708"/>
    </source>
</evidence>
<dbReference type="AlphaFoldDB" id="A0A840CHV6"/>
<feature type="domain" description="Rhamnogalacturonase A/B/Epimerase-like pectate lyase" evidence="5">
    <location>
        <begin position="23"/>
        <end position="76"/>
    </location>
</feature>
<dbReference type="GO" id="GO:0005975">
    <property type="term" value="P:carbohydrate metabolic process"/>
    <property type="evidence" value="ECO:0007669"/>
    <property type="project" value="InterPro"/>
</dbReference>
<dbReference type="Gene3D" id="2.160.20.10">
    <property type="entry name" value="Single-stranded right-handed beta-helix, Pectin lyase-like"/>
    <property type="match status" value="1"/>
</dbReference>
<accession>A0A840CHV6</accession>
<evidence type="ECO:0000256" key="3">
    <source>
        <dbReference type="ARBA" id="ARBA00023295"/>
    </source>
</evidence>
<keyword evidence="7" id="KW-1185">Reference proteome</keyword>
<dbReference type="InterPro" id="IPR012334">
    <property type="entry name" value="Pectin_lyas_fold"/>
</dbReference>
<protein>
    <submittedName>
        <fullName evidence="6">Polygalacturonase</fullName>
    </submittedName>
</protein>
<evidence type="ECO:0000256" key="2">
    <source>
        <dbReference type="ARBA" id="ARBA00022801"/>
    </source>
</evidence>
<dbReference type="SMART" id="SM00710">
    <property type="entry name" value="PbH1"/>
    <property type="match status" value="6"/>
</dbReference>
<dbReference type="EMBL" id="JACIEP010000001">
    <property type="protein sequence ID" value="MBB4034239.1"/>
    <property type="molecule type" value="Genomic_DNA"/>
</dbReference>
<comment type="similarity">
    <text evidence="1 4">Belongs to the glycosyl hydrolase 28 family.</text>
</comment>
<dbReference type="PROSITE" id="PS00502">
    <property type="entry name" value="POLYGALACTURONASE"/>
    <property type="match status" value="1"/>
</dbReference>
<dbReference type="InterPro" id="IPR024535">
    <property type="entry name" value="RHGA/B-epi-like_pectate_lyase"/>
</dbReference>
<dbReference type="InterPro" id="IPR006626">
    <property type="entry name" value="PbH1"/>
</dbReference>
<name>A0A840CHV6_9BACT</name>
<evidence type="ECO:0000313" key="7">
    <source>
        <dbReference type="Proteomes" id="UP000555103"/>
    </source>
</evidence>
<proteinExistence type="inferred from homology"/>
<dbReference type="InterPro" id="IPR051801">
    <property type="entry name" value="GH28_Enzymes"/>
</dbReference>
<dbReference type="Pfam" id="PF12708">
    <property type="entry name" value="Pect-lyase_RHGA_epim"/>
    <property type="match status" value="1"/>
</dbReference>
<evidence type="ECO:0000313" key="6">
    <source>
        <dbReference type="EMBL" id="MBB4034239.1"/>
    </source>
</evidence>
<dbReference type="Pfam" id="PF00295">
    <property type="entry name" value="Glyco_hydro_28"/>
    <property type="match status" value="1"/>
</dbReference>
<keyword evidence="3 4" id="KW-0326">Glycosidase</keyword>
<comment type="caution">
    <text evidence="6">The sequence shown here is derived from an EMBL/GenBank/DDBJ whole genome shotgun (WGS) entry which is preliminary data.</text>
</comment>
<dbReference type="Proteomes" id="UP000555103">
    <property type="component" value="Unassembled WGS sequence"/>
</dbReference>
<dbReference type="InterPro" id="IPR011050">
    <property type="entry name" value="Pectin_lyase_fold/virulence"/>
</dbReference>
<evidence type="ECO:0000256" key="1">
    <source>
        <dbReference type="ARBA" id="ARBA00008834"/>
    </source>
</evidence>
<dbReference type="PANTHER" id="PTHR31339:SF9">
    <property type="entry name" value="PLASMIN AND FIBRONECTIN-BINDING PROTEIN A"/>
    <property type="match status" value="1"/>
</dbReference>
<sequence>MKRLFALLILLVSFLFVQGKVYNMQSLGADVTGKKPCTDLINNTIKQAAKEGGGVIYFPAGQYLTAAIHMKSNITIEIESGAVLRFSTNFEDYLPFVRMRWEGVFMNSLSPLFYAVNAENIAIKGRGVIDGQGHAWWAESRRVIDEIRENGKTLSTNKLQQMWLDTNKDIKVSPYYEKTLERKFFRPPFVQFLECKNILIEGITIINSPFWTINPEGCDDLVIHGVTINNPSGNPKGHNTDGINPSSCRNVRISDCFISVGDDCITIKSGRDEDGRNYGRPCENLVITNCIMLAGHGGVVIGSEMSGSVKKVAISNCVFNGTDAGIRLKASRGRGGIVEEIRVDNIIMNDIQRDAFIFDLFYDKGTETEPVSERTPIFRNIHISNVTGSNIKKIGYITGIEEMPVDEISFSNINMSAIEGFTAKTASNIRFHNVDFSSEKGSPFTFKNGENIVLDNVRSKSPLPGQPVVELENVENVLINNCFQITNADIFYTVKSSNVIWGNNFMQNVKTVKVDK</sequence>
<organism evidence="6 7">
    <name type="scientific">Dysgonomonas hofstadii</name>
    <dbReference type="NCBI Taxonomy" id="637886"/>
    <lineage>
        <taxon>Bacteria</taxon>
        <taxon>Pseudomonadati</taxon>
        <taxon>Bacteroidota</taxon>
        <taxon>Bacteroidia</taxon>
        <taxon>Bacteroidales</taxon>
        <taxon>Dysgonomonadaceae</taxon>
        <taxon>Dysgonomonas</taxon>
    </lineage>
</organism>
<reference evidence="6 7" key="1">
    <citation type="submission" date="2020-08" db="EMBL/GenBank/DDBJ databases">
        <title>Genomic Encyclopedia of Type Strains, Phase IV (KMG-IV): sequencing the most valuable type-strain genomes for metagenomic binning, comparative biology and taxonomic classification.</title>
        <authorList>
            <person name="Goeker M."/>
        </authorList>
    </citation>
    <scope>NUCLEOTIDE SEQUENCE [LARGE SCALE GENOMIC DNA]</scope>
    <source>
        <strain evidence="6 7">DSM 104969</strain>
    </source>
</reference>
<gene>
    <name evidence="6" type="ORF">GGR21_000124</name>
</gene>